<dbReference type="Proteomes" id="UP001056778">
    <property type="component" value="Chromosome 6"/>
</dbReference>
<sequence>MGYKAAVQVLKQADVLKAKLCKSCDLLTDTEIWVNQQQLQTIYHQVLVLDLEYALDKKVEQELWTLGFKNQISTLQELAKDKKNPKRQDFQALLSWCLEAASGFYLTLLQELCTTFDLDLPFRRSGAIYGQFKSTYNNCEQVTTPQSSSCLYICQYCLVHLGDIARYRNQRQQAENFYKQAILVSPTSGQPYNQLALLEASQGNKLSTVFHYIRAIAVKNPFPVSSTNLSTTLTSAMDKDDPIIEIQTKMSVSKLVRLFLHIHGLLRTTTDLDQAEIGVKSINATLTALVATQSFTSDKLIKMVVINMYALWNITGNDIMKVEEVTKDERKACQLILDLIAGSLSAFLLPIYTLKNDETLLEYYALPAIKLICFWVEKSPEILNDAVFTNRLQIWPSFCKLLNNIQEHLKEFKCQAYETIPLAEDKELQGFLPLAEPFKSLNFKSDAIQTESPSEKHIRAKRLIDFGIWLTSYKVNNSNLIISKNDLNGVLVFEPGCIQPDPTDQLLELMKSVNVTEIIEPKKQKVIGEKRTGILKPQGSLERSREEREQIQNVETLDLSTNGVVSKTDPTKMKRVKQNVALQSIFKKIEENKQVKFSEETTDKEAEKAKLRQQQQVQVQQQTQQQIQQVQQQPPPPLKPPITATPILPQQQYRTQTFNQNHPGLSTNIHQDFYSPSVQSLPKIGELPPAQNLYFQNSDLKNTLANTLSKIPQTMQYTVPPPAPQSVSMRMVPNMPTQTANQFNSMPFRAGPWTNAADDRSHPPNSWWSNPPPQIPHPQKDNFQQPPQQTQQQTQHNQPPQHDNFLNMPFASNLFGQNRAPPMNVDYNQASQNAGVFNMWGNTPRGPQMGSFGSVNQNMSMRQAMLNEAKHMGPIGTASGTISNNMPKHPDNIQHTTTPGYSLFDTNWHPSLPIRQADNTTQRSVASPHHSLFSGPSHSSLKQLLEQQNQYQKNDK</sequence>
<keyword evidence="2" id="KW-1185">Reference proteome</keyword>
<organism evidence="1 2">
    <name type="scientific">Holotrichia oblita</name>
    <name type="common">Chafer beetle</name>
    <dbReference type="NCBI Taxonomy" id="644536"/>
    <lineage>
        <taxon>Eukaryota</taxon>
        <taxon>Metazoa</taxon>
        <taxon>Ecdysozoa</taxon>
        <taxon>Arthropoda</taxon>
        <taxon>Hexapoda</taxon>
        <taxon>Insecta</taxon>
        <taxon>Pterygota</taxon>
        <taxon>Neoptera</taxon>
        <taxon>Endopterygota</taxon>
        <taxon>Coleoptera</taxon>
        <taxon>Polyphaga</taxon>
        <taxon>Scarabaeiformia</taxon>
        <taxon>Scarabaeidae</taxon>
        <taxon>Melolonthinae</taxon>
        <taxon>Holotrichia</taxon>
    </lineage>
</organism>
<name>A0ACB9SZV5_HOLOL</name>
<comment type="caution">
    <text evidence="1">The sequence shown here is derived from an EMBL/GenBank/DDBJ whole genome shotgun (WGS) entry which is preliminary data.</text>
</comment>
<reference evidence="1" key="1">
    <citation type="submission" date="2022-04" db="EMBL/GenBank/DDBJ databases">
        <title>Chromosome-scale genome assembly of Holotrichia oblita Faldermann.</title>
        <authorList>
            <person name="Rongchong L."/>
        </authorList>
    </citation>
    <scope>NUCLEOTIDE SEQUENCE</scope>
    <source>
        <strain evidence="1">81SQS9</strain>
    </source>
</reference>
<evidence type="ECO:0000313" key="2">
    <source>
        <dbReference type="Proteomes" id="UP001056778"/>
    </source>
</evidence>
<protein>
    <submittedName>
        <fullName evidence="1">Smg-7 suppressor with morphological effect on genitalia protein 7</fullName>
    </submittedName>
</protein>
<accession>A0ACB9SZV5</accession>
<proteinExistence type="predicted"/>
<dbReference type="EMBL" id="CM043020">
    <property type="protein sequence ID" value="KAI4460125.1"/>
    <property type="molecule type" value="Genomic_DNA"/>
</dbReference>
<gene>
    <name evidence="1" type="ORF">MML48_6g00003899</name>
</gene>
<evidence type="ECO:0000313" key="1">
    <source>
        <dbReference type="EMBL" id="KAI4460125.1"/>
    </source>
</evidence>